<gene>
    <name evidence="2" type="ORF">RchiOBHm_Chr3g0492791</name>
</gene>
<reference evidence="2 3" key="1">
    <citation type="journal article" date="2018" name="Nat. Genet.">
        <title>The Rosa genome provides new insights in the design of modern roses.</title>
        <authorList>
            <person name="Bendahmane M."/>
        </authorList>
    </citation>
    <scope>NUCLEOTIDE SEQUENCE [LARGE SCALE GENOMIC DNA]</scope>
    <source>
        <strain evidence="3">cv. Old Blush</strain>
    </source>
</reference>
<evidence type="ECO:0000256" key="1">
    <source>
        <dbReference type="SAM" id="Coils"/>
    </source>
</evidence>
<proteinExistence type="predicted"/>
<feature type="coiled-coil region" evidence="1">
    <location>
        <begin position="9"/>
        <end position="36"/>
    </location>
</feature>
<evidence type="ECO:0000313" key="3">
    <source>
        <dbReference type="Proteomes" id="UP000238479"/>
    </source>
</evidence>
<dbReference type="AlphaFoldDB" id="A0A2P6RGM6"/>
<name>A0A2P6RGM6_ROSCH</name>
<dbReference type="EMBL" id="PDCK01000041">
    <property type="protein sequence ID" value="PRQ45567.1"/>
    <property type="molecule type" value="Genomic_DNA"/>
</dbReference>
<comment type="caution">
    <text evidence="2">The sequence shown here is derived from an EMBL/GenBank/DDBJ whole genome shotgun (WGS) entry which is preliminary data.</text>
</comment>
<sequence>MGCIWRASKSRLVSQIQEAKNKGERLRLQLKNIQSRAEWKRFIRAKTSPAFK</sequence>
<dbReference type="Proteomes" id="UP000238479">
    <property type="component" value="Chromosome 3"/>
</dbReference>
<dbReference type="Gramene" id="PRQ45567">
    <property type="protein sequence ID" value="PRQ45567"/>
    <property type="gene ID" value="RchiOBHm_Chr3g0492791"/>
</dbReference>
<keyword evidence="3" id="KW-1185">Reference proteome</keyword>
<accession>A0A2P6RGM6</accession>
<organism evidence="2 3">
    <name type="scientific">Rosa chinensis</name>
    <name type="common">China rose</name>
    <dbReference type="NCBI Taxonomy" id="74649"/>
    <lineage>
        <taxon>Eukaryota</taxon>
        <taxon>Viridiplantae</taxon>
        <taxon>Streptophyta</taxon>
        <taxon>Embryophyta</taxon>
        <taxon>Tracheophyta</taxon>
        <taxon>Spermatophyta</taxon>
        <taxon>Magnoliopsida</taxon>
        <taxon>eudicotyledons</taxon>
        <taxon>Gunneridae</taxon>
        <taxon>Pentapetalae</taxon>
        <taxon>rosids</taxon>
        <taxon>fabids</taxon>
        <taxon>Rosales</taxon>
        <taxon>Rosaceae</taxon>
        <taxon>Rosoideae</taxon>
        <taxon>Rosoideae incertae sedis</taxon>
        <taxon>Rosa</taxon>
    </lineage>
</organism>
<protein>
    <submittedName>
        <fullName evidence="2">Uncharacterized protein</fullName>
    </submittedName>
</protein>
<keyword evidence="1" id="KW-0175">Coiled coil</keyword>
<evidence type="ECO:0000313" key="2">
    <source>
        <dbReference type="EMBL" id="PRQ45567.1"/>
    </source>
</evidence>